<protein>
    <submittedName>
        <fullName evidence="3">CbiX/SirB N-terminal domain-containing protein</fullName>
    </submittedName>
</protein>
<dbReference type="RefSeq" id="WP_252761999.1">
    <property type="nucleotide sequence ID" value="NZ_JAMXLY010000114.1"/>
</dbReference>
<comment type="caution">
    <text evidence="3">The sequence shown here is derived from an EMBL/GenBank/DDBJ whole genome shotgun (WGS) entry which is preliminary data.</text>
</comment>
<gene>
    <name evidence="3" type="ORF">NG821_12575</name>
</gene>
<dbReference type="Proteomes" id="UP001204015">
    <property type="component" value="Unassembled WGS sequence"/>
</dbReference>
<accession>A0ABT1BZZ0</accession>
<sequence>MGYSIKTALVIIAHGAPSAKWNAPVLDLEKKLNLNPIPGISYTRVALMEFSEPHINTVINDCEKQGIDTVFALPLFIAPSSHSEEDIPNILGLKYNPNTRKSLKEEGAKLVNTKIHIILGPTLSYGDIIYQTVLQPIKKMSVNPSDEAVLILAHGDPEYIGFWNELLKGSEDYVKKNTSINYTDAKLVAMGVDLSKEIMPLLQKAAAKKKRILVQGIYLSSNVYDMAKMSGMLENQSGLSKSHPSEKVLYSQSAMLPECSDAICQWIVQVTQGWLQNK</sequence>
<dbReference type="SUPFAM" id="SSF53800">
    <property type="entry name" value="Chelatase"/>
    <property type="match status" value="1"/>
</dbReference>
<dbReference type="Gene3D" id="3.40.50.1400">
    <property type="match status" value="1"/>
</dbReference>
<evidence type="ECO:0000256" key="1">
    <source>
        <dbReference type="ARBA" id="ARBA00022723"/>
    </source>
</evidence>
<keyword evidence="2" id="KW-0456">Lyase</keyword>
<dbReference type="EMBL" id="JAMXLY010000114">
    <property type="protein sequence ID" value="MCO6026654.1"/>
    <property type="molecule type" value="Genomic_DNA"/>
</dbReference>
<dbReference type="CDD" id="cd03416">
    <property type="entry name" value="CbiX_SirB_N"/>
    <property type="match status" value="1"/>
</dbReference>
<keyword evidence="4" id="KW-1185">Reference proteome</keyword>
<evidence type="ECO:0000313" key="4">
    <source>
        <dbReference type="Proteomes" id="UP001204015"/>
    </source>
</evidence>
<proteinExistence type="predicted"/>
<evidence type="ECO:0000256" key="2">
    <source>
        <dbReference type="ARBA" id="ARBA00023239"/>
    </source>
</evidence>
<dbReference type="InterPro" id="IPR002762">
    <property type="entry name" value="CbiX-like"/>
</dbReference>
<organism evidence="3 4">
    <name type="scientific">Segatella cerevisiae</name>
    <dbReference type="NCBI Taxonomy" id="2053716"/>
    <lineage>
        <taxon>Bacteria</taxon>
        <taxon>Pseudomonadati</taxon>
        <taxon>Bacteroidota</taxon>
        <taxon>Bacteroidia</taxon>
        <taxon>Bacteroidales</taxon>
        <taxon>Prevotellaceae</taxon>
        <taxon>Segatella</taxon>
    </lineage>
</organism>
<keyword evidence="1" id="KW-0479">Metal-binding</keyword>
<reference evidence="3 4" key="1">
    <citation type="submission" date="2022-06" db="EMBL/GenBank/DDBJ databases">
        <title>A taxonomic note on the genus Prevotella: Description of four novel genera and emended description of the genera Hallella and Xylanibacter.</title>
        <authorList>
            <person name="Hitch T.C.A."/>
        </authorList>
    </citation>
    <scope>NUCLEOTIDE SEQUENCE [LARGE SCALE GENOMIC DNA]</scope>
    <source>
        <strain evidence="3 4">DSM 100619</strain>
    </source>
</reference>
<evidence type="ECO:0000313" key="3">
    <source>
        <dbReference type="EMBL" id="MCO6026654.1"/>
    </source>
</evidence>
<dbReference type="Pfam" id="PF01903">
    <property type="entry name" value="CbiX"/>
    <property type="match status" value="1"/>
</dbReference>
<name>A0ABT1BZZ0_9BACT</name>